<dbReference type="Gene3D" id="3.90.550.10">
    <property type="entry name" value="Spore Coat Polysaccharide Biosynthesis Protein SpsA, Chain A"/>
    <property type="match status" value="1"/>
</dbReference>
<dbReference type="InterPro" id="IPR029044">
    <property type="entry name" value="Nucleotide-diphossugar_trans"/>
</dbReference>
<name>A0A4S3AZI8_9ENTE</name>
<protein>
    <submittedName>
        <fullName evidence="2">Glycosyltransferase</fullName>
    </submittedName>
</protein>
<proteinExistence type="predicted"/>
<evidence type="ECO:0000259" key="1">
    <source>
        <dbReference type="Pfam" id="PF00535"/>
    </source>
</evidence>
<reference evidence="2 3" key="1">
    <citation type="submission" date="2019-01" db="EMBL/GenBank/DDBJ databases">
        <title>Vagococcus silagei sp. nov. isolated from brewer's grain.</title>
        <authorList>
            <person name="Guu J.-R."/>
        </authorList>
    </citation>
    <scope>NUCLEOTIDE SEQUENCE [LARGE SCALE GENOMIC DNA]</scope>
    <source>
        <strain evidence="2 3">2B-2</strain>
    </source>
</reference>
<gene>
    <name evidence="2" type="ORF">ESZ54_11825</name>
</gene>
<feature type="domain" description="Glycosyltransferase 2-like" evidence="1">
    <location>
        <begin position="15"/>
        <end position="148"/>
    </location>
</feature>
<keyword evidence="2" id="KW-0808">Transferase</keyword>
<dbReference type="InterPro" id="IPR001173">
    <property type="entry name" value="Glyco_trans_2-like"/>
</dbReference>
<dbReference type="OrthoDB" id="396512at2"/>
<comment type="caution">
    <text evidence="2">The sequence shown here is derived from an EMBL/GenBank/DDBJ whole genome shotgun (WGS) entry which is preliminary data.</text>
</comment>
<dbReference type="SUPFAM" id="SSF53448">
    <property type="entry name" value="Nucleotide-diphospho-sugar transferases"/>
    <property type="match status" value="1"/>
</dbReference>
<dbReference type="EMBL" id="SDGV01000035">
    <property type="protein sequence ID" value="THB60161.1"/>
    <property type="molecule type" value="Genomic_DNA"/>
</dbReference>
<keyword evidence="3" id="KW-1185">Reference proteome</keyword>
<accession>A0A4S3AZI8</accession>
<dbReference type="GO" id="GO:0016758">
    <property type="term" value="F:hexosyltransferase activity"/>
    <property type="evidence" value="ECO:0007669"/>
    <property type="project" value="UniProtKB-ARBA"/>
</dbReference>
<dbReference type="CDD" id="cd00761">
    <property type="entry name" value="Glyco_tranf_GTA_type"/>
    <property type="match status" value="1"/>
</dbReference>
<dbReference type="Proteomes" id="UP000310506">
    <property type="component" value="Unassembled WGS sequence"/>
</dbReference>
<sequence>MGKIDGVGEFMYTYSVIIPHKNSCDKVIRLVNSIPRRKDIEIFIVDDNSEQEIFAKLKTAVSDFNLDMRNVTLLKSNSKYAGEARNEGLRYSNSEWTIFADADDYFLCDAFKYFDKYIESNFDVVFFKVKSTKYSGDTEVPGNRGEVFNNLVADVLKQNNAETQYRLRYKYLVPWGKLIKSSLIKKNKIFFDGSKVANDVMFSTKLSSHAKTIKVDDAYVYCVTEGMDNLSKLRSIQDLEIRNDKFIEQFEYIKKIDSNQSVESIMKAKGMLGSSLKHGGILFFLREIKKFRKKNIRIF</sequence>
<dbReference type="RefSeq" id="WP_136137862.1">
    <property type="nucleotide sequence ID" value="NZ_SDGV01000035.1"/>
</dbReference>
<dbReference type="PANTHER" id="PTHR22916:SF3">
    <property type="entry name" value="UDP-GLCNAC:BETAGAL BETA-1,3-N-ACETYLGLUCOSAMINYLTRANSFERASE-LIKE PROTEIN 1"/>
    <property type="match status" value="1"/>
</dbReference>
<dbReference type="Pfam" id="PF00535">
    <property type="entry name" value="Glycos_transf_2"/>
    <property type="match status" value="1"/>
</dbReference>
<organism evidence="2 3">
    <name type="scientific">Vagococcus silagei</name>
    <dbReference type="NCBI Taxonomy" id="2508885"/>
    <lineage>
        <taxon>Bacteria</taxon>
        <taxon>Bacillati</taxon>
        <taxon>Bacillota</taxon>
        <taxon>Bacilli</taxon>
        <taxon>Lactobacillales</taxon>
        <taxon>Enterococcaceae</taxon>
        <taxon>Vagococcus</taxon>
    </lineage>
</organism>
<evidence type="ECO:0000313" key="2">
    <source>
        <dbReference type="EMBL" id="THB60161.1"/>
    </source>
</evidence>
<evidence type="ECO:0000313" key="3">
    <source>
        <dbReference type="Proteomes" id="UP000310506"/>
    </source>
</evidence>
<dbReference type="PANTHER" id="PTHR22916">
    <property type="entry name" value="GLYCOSYLTRANSFERASE"/>
    <property type="match status" value="1"/>
</dbReference>
<dbReference type="AlphaFoldDB" id="A0A4S3AZI8"/>